<evidence type="ECO:0000256" key="1">
    <source>
        <dbReference type="SAM" id="MobiDB-lite"/>
    </source>
</evidence>
<feature type="compositionally biased region" description="Basic and acidic residues" evidence="1">
    <location>
        <begin position="78"/>
        <end position="91"/>
    </location>
</feature>
<evidence type="ECO:0000313" key="2">
    <source>
        <dbReference type="EMBL" id="CAK8694329.1"/>
    </source>
</evidence>
<accession>A0ABP0GRH7</accession>
<feature type="region of interest" description="Disordered" evidence="1">
    <location>
        <begin position="1"/>
        <end position="91"/>
    </location>
</feature>
<sequence>MSPNDTGHSSILPLASHNLQKRSTGRSVAKERRSSCIPARGLSTRSSSPLTPWGEGDLNEANKKRKVSLKGANRMGKSLKDAAKKREKKDGGKVVLPNAKLHRNSANIEENSKPQANFRYHSDIGEYIREYRALRNALLTGHRNCACHGTYGMEEIEKAYDDLGLPRLMHRAQVMAAVRRTTLATVSDNSLQLPATPEEDVMDTGSCNEDSEDEGTGIASPEARQRRKNLNLSPLRKQVRLPDMTKYPVQSISGLGVQELVRLATARGESRLLETRADTSTSKFRYSYTERKPLCPPFHLQEKTMCRVVELSMPDSHLRQSKEEEEMTKKEDKKQAPEQQNNNSGSSQKFKLSKKAKHHINDQSSLENLSEIENRNDDVVTVALGTSRSCQSSVLSNALSSLSERSTSHKHTVREMLTASVRDLHPFSTNGIEEEIDKLAQETVTGNQSDSTDGERTTKDKQIVSLQTYRNLGYKPSMRRYMQELYTPASHTPISAKDSCLISGKPLRKKEMLPEPLPPTFDGKSRLDFDHNKVQQNICATKLLKRVRQRQIAAETYESIKRVVTLQSTRPRGPKLAIFSKCHTVVKPQVSIRGVAL</sequence>
<protein>
    <submittedName>
        <fullName evidence="2">Uncharacterized protein</fullName>
    </submittedName>
</protein>
<feature type="region of interest" description="Disordered" evidence="1">
    <location>
        <begin position="314"/>
        <end position="369"/>
    </location>
</feature>
<comment type="caution">
    <text evidence="2">The sequence shown here is derived from an EMBL/GenBank/DDBJ whole genome shotgun (WGS) entry which is preliminary data.</text>
</comment>
<proteinExistence type="predicted"/>
<organism evidence="2 3">
    <name type="scientific">Clavelina lepadiformis</name>
    <name type="common">Light-bulb sea squirt</name>
    <name type="synonym">Ascidia lepadiformis</name>
    <dbReference type="NCBI Taxonomy" id="159417"/>
    <lineage>
        <taxon>Eukaryota</taxon>
        <taxon>Metazoa</taxon>
        <taxon>Chordata</taxon>
        <taxon>Tunicata</taxon>
        <taxon>Ascidiacea</taxon>
        <taxon>Aplousobranchia</taxon>
        <taxon>Clavelinidae</taxon>
        <taxon>Clavelina</taxon>
    </lineage>
</organism>
<reference evidence="2 3" key="1">
    <citation type="submission" date="2024-02" db="EMBL/GenBank/DDBJ databases">
        <authorList>
            <person name="Daric V."/>
            <person name="Darras S."/>
        </authorList>
    </citation>
    <scope>NUCLEOTIDE SEQUENCE [LARGE SCALE GENOMIC DNA]</scope>
</reference>
<dbReference type="Proteomes" id="UP001642483">
    <property type="component" value="Unassembled WGS sequence"/>
</dbReference>
<name>A0ABP0GRH7_CLALP</name>
<feature type="compositionally biased region" description="Polar residues" evidence="1">
    <location>
        <begin position="337"/>
        <end position="350"/>
    </location>
</feature>
<feature type="compositionally biased region" description="Basic and acidic residues" evidence="1">
    <location>
        <begin position="316"/>
        <end position="336"/>
    </location>
</feature>
<dbReference type="EMBL" id="CAWYQH010000141">
    <property type="protein sequence ID" value="CAK8694329.1"/>
    <property type="molecule type" value="Genomic_DNA"/>
</dbReference>
<evidence type="ECO:0000313" key="3">
    <source>
        <dbReference type="Proteomes" id="UP001642483"/>
    </source>
</evidence>
<gene>
    <name evidence="2" type="ORF">CVLEPA_LOCUS27709</name>
</gene>
<keyword evidence="3" id="KW-1185">Reference proteome</keyword>
<feature type="region of interest" description="Disordered" evidence="1">
    <location>
        <begin position="194"/>
        <end position="224"/>
    </location>
</feature>